<evidence type="ECO:0000313" key="2">
    <source>
        <dbReference type="Proteomes" id="UP000515908"/>
    </source>
</evidence>
<dbReference type="AlphaFoldDB" id="A0A7G2CE40"/>
<sequence>MPFVEEAVLLVKDQKLSLDGNSSLHNLLHLIKTEIEINTGKQCTVDLFASLSVSPQPFSMELAATTDKKKVQLESQTGTTLFDVLTKISDNVTAETGMKLQTDVSSDGDSVRYFSALCTDVFGVSPLLESSLNDGVWYTRVSVVVNSTYCYALSYASDARKKDSQARAANMALSFYFRKSLDLFRIKDCDTASVLNYFFIASETGKQVSEKDATSPESTDTPNE</sequence>
<organism evidence="1 2">
    <name type="scientific">Angomonas deanei</name>
    <dbReference type="NCBI Taxonomy" id="59799"/>
    <lineage>
        <taxon>Eukaryota</taxon>
        <taxon>Discoba</taxon>
        <taxon>Euglenozoa</taxon>
        <taxon>Kinetoplastea</taxon>
        <taxon>Metakinetoplastina</taxon>
        <taxon>Trypanosomatida</taxon>
        <taxon>Trypanosomatidae</taxon>
        <taxon>Strigomonadinae</taxon>
        <taxon>Angomonas</taxon>
    </lineage>
</organism>
<gene>
    <name evidence="1" type="ORF">ADEAN_000462200</name>
</gene>
<evidence type="ECO:0000313" key="1">
    <source>
        <dbReference type="EMBL" id="CAD2217144.1"/>
    </source>
</evidence>
<proteinExistence type="predicted"/>
<protein>
    <submittedName>
        <fullName evidence="1">Uncharacterized protein</fullName>
    </submittedName>
</protein>
<name>A0A7G2CE40_9TRYP</name>
<dbReference type="Proteomes" id="UP000515908">
    <property type="component" value="Chromosome 08"/>
</dbReference>
<reference evidence="1 2" key="1">
    <citation type="submission" date="2020-08" db="EMBL/GenBank/DDBJ databases">
        <authorList>
            <person name="Newling K."/>
            <person name="Davey J."/>
            <person name="Forrester S."/>
        </authorList>
    </citation>
    <scope>NUCLEOTIDE SEQUENCE [LARGE SCALE GENOMIC DNA]</scope>
    <source>
        <strain evidence="2">Crithidia deanei Carvalho (ATCC PRA-265)</strain>
    </source>
</reference>
<dbReference type="EMBL" id="LR877152">
    <property type="protein sequence ID" value="CAD2217144.1"/>
    <property type="molecule type" value="Genomic_DNA"/>
</dbReference>
<dbReference type="VEuPathDB" id="TriTrypDB:ADEAN_000462200"/>
<accession>A0A7G2CE40</accession>
<keyword evidence="2" id="KW-1185">Reference proteome</keyword>